<dbReference type="EMBL" id="PYGJ01000001">
    <property type="protein sequence ID" value="PSL21819.1"/>
    <property type="molecule type" value="Genomic_DNA"/>
</dbReference>
<evidence type="ECO:0000256" key="6">
    <source>
        <dbReference type="ARBA" id="ARBA00022989"/>
    </source>
</evidence>
<keyword evidence="6 10" id="KW-1133">Transmembrane helix</keyword>
<keyword evidence="7" id="KW-0406">Ion transport</keyword>
<dbReference type="InterPro" id="IPR002528">
    <property type="entry name" value="MATE_fam"/>
</dbReference>
<feature type="transmembrane region" description="Helical" evidence="10">
    <location>
        <begin position="267"/>
        <end position="292"/>
    </location>
</feature>
<dbReference type="GO" id="GO:0042910">
    <property type="term" value="F:xenobiotic transmembrane transporter activity"/>
    <property type="evidence" value="ECO:0007669"/>
    <property type="project" value="InterPro"/>
</dbReference>
<keyword evidence="12" id="KW-1185">Reference proteome</keyword>
<keyword evidence="4" id="KW-1003">Cell membrane</keyword>
<sequence length="455" mass="48689">MTYPDHFRSLMRLGIPLIGGHIAQFAITLTDTVMLGWYSVEALASVVLGGTFFFVIFILGSGFAIAVMPLVAEADAEGDEVQLRRVTRMGLWLSVIFGVLVLPLFIFSQPILLGLQQEREVAELAQVYLRVAGFGLMPSLLVMVFKSYLAALGRTRVVFWVTVAAVPANGVVNYALIFGNWGFPELGVQGAAIASLVVQAVSLCGVVVYSAVAMKHHDLFGRLWRPDWDVFGRVLKLGVPIGVTNLAEVGLFAASSLMMGWLGTVQLAAHGIALNLASLAFMMHLGLSNAATVRAGNALGRKDADHMARGAKVAIAGSMVTAAVAVSVFLLFPEFLIGLFIDPDEPQRDAIMAIGVTLLWVAALFQVVDGLQVMALGILRGIQDTRGPMVIAAISYWVIGVPTGYVLGFVMGYEGVGVWAGLVIGLTAAAILLLWRFWGPDLRRLRAKFAASAEA</sequence>
<evidence type="ECO:0000256" key="10">
    <source>
        <dbReference type="SAM" id="Phobius"/>
    </source>
</evidence>
<feature type="transmembrane region" description="Helical" evidence="10">
    <location>
        <begin position="157"/>
        <end position="179"/>
    </location>
</feature>
<evidence type="ECO:0000256" key="5">
    <source>
        <dbReference type="ARBA" id="ARBA00022692"/>
    </source>
</evidence>
<feature type="transmembrane region" description="Helical" evidence="10">
    <location>
        <begin position="352"/>
        <end position="378"/>
    </location>
</feature>
<comment type="subcellular location">
    <subcellularLocation>
        <location evidence="1">Cell inner membrane</location>
        <topology evidence="1">Multi-pass membrane protein</topology>
    </subcellularLocation>
</comment>
<feature type="transmembrane region" description="Helical" evidence="10">
    <location>
        <begin position="390"/>
        <end position="410"/>
    </location>
</feature>
<evidence type="ECO:0000256" key="3">
    <source>
        <dbReference type="ARBA" id="ARBA00022449"/>
    </source>
</evidence>
<feature type="transmembrane region" description="Helical" evidence="10">
    <location>
        <begin position="91"/>
        <end position="115"/>
    </location>
</feature>
<dbReference type="RefSeq" id="WP_243403532.1">
    <property type="nucleotide sequence ID" value="NZ_PYGJ01000001.1"/>
</dbReference>
<feature type="transmembrane region" description="Helical" evidence="10">
    <location>
        <begin position="21"/>
        <end position="40"/>
    </location>
</feature>
<dbReference type="PANTHER" id="PTHR43298">
    <property type="entry name" value="MULTIDRUG RESISTANCE PROTEIN NORM-RELATED"/>
    <property type="match status" value="1"/>
</dbReference>
<dbReference type="PANTHER" id="PTHR43298:SF2">
    <property type="entry name" value="FMN_FAD EXPORTER YEEO-RELATED"/>
    <property type="match status" value="1"/>
</dbReference>
<evidence type="ECO:0000256" key="7">
    <source>
        <dbReference type="ARBA" id="ARBA00023065"/>
    </source>
</evidence>
<evidence type="ECO:0000313" key="12">
    <source>
        <dbReference type="Proteomes" id="UP000240418"/>
    </source>
</evidence>
<evidence type="ECO:0000256" key="4">
    <source>
        <dbReference type="ARBA" id="ARBA00022475"/>
    </source>
</evidence>
<keyword evidence="8 10" id="KW-0472">Membrane</keyword>
<evidence type="ECO:0000256" key="1">
    <source>
        <dbReference type="ARBA" id="ARBA00004429"/>
    </source>
</evidence>
<comment type="caution">
    <text evidence="11">The sequence shown here is derived from an EMBL/GenBank/DDBJ whole genome shotgun (WGS) entry which is preliminary data.</text>
</comment>
<feature type="transmembrane region" description="Helical" evidence="10">
    <location>
        <begin position="46"/>
        <end position="71"/>
    </location>
</feature>
<dbReference type="InterPro" id="IPR048279">
    <property type="entry name" value="MdtK-like"/>
</dbReference>
<protein>
    <recommendedName>
        <fullName evidence="9">Multidrug-efflux transporter</fullName>
    </recommendedName>
</protein>
<dbReference type="GO" id="GO:0006811">
    <property type="term" value="P:monoatomic ion transport"/>
    <property type="evidence" value="ECO:0007669"/>
    <property type="project" value="UniProtKB-KW"/>
</dbReference>
<feature type="transmembrane region" description="Helical" evidence="10">
    <location>
        <begin position="313"/>
        <end position="332"/>
    </location>
</feature>
<organism evidence="11 12">
    <name type="scientific">Shimia abyssi</name>
    <dbReference type="NCBI Taxonomy" id="1662395"/>
    <lineage>
        <taxon>Bacteria</taxon>
        <taxon>Pseudomonadati</taxon>
        <taxon>Pseudomonadota</taxon>
        <taxon>Alphaproteobacteria</taxon>
        <taxon>Rhodobacterales</taxon>
        <taxon>Roseobacteraceae</taxon>
    </lineage>
</organism>
<dbReference type="AlphaFoldDB" id="A0A2P8FJG9"/>
<feature type="transmembrane region" description="Helical" evidence="10">
    <location>
        <begin position="416"/>
        <end position="438"/>
    </location>
</feature>
<dbReference type="PIRSF" id="PIRSF006603">
    <property type="entry name" value="DinF"/>
    <property type="match status" value="1"/>
</dbReference>
<dbReference type="GO" id="GO:0005886">
    <property type="term" value="C:plasma membrane"/>
    <property type="evidence" value="ECO:0007669"/>
    <property type="project" value="UniProtKB-SubCell"/>
</dbReference>
<evidence type="ECO:0000313" key="11">
    <source>
        <dbReference type="EMBL" id="PSL21819.1"/>
    </source>
</evidence>
<dbReference type="GO" id="GO:0015297">
    <property type="term" value="F:antiporter activity"/>
    <property type="evidence" value="ECO:0007669"/>
    <property type="project" value="UniProtKB-KW"/>
</dbReference>
<dbReference type="NCBIfam" id="TIGR00797">
    <property type="entry name" value="matE"/>
    <property type="match status" value="1"/>
</dbReference>
<reference evidence="11 12" key="1">
    <citation type="submission" date="2018-03" db="EMBL/GenBank/DDBJ databases">
        <title>Genomic Encyclopedia of Archaeal and Bacterial Type Strains, Phase II (KMG-II): from individual species to whole genera.</title>
        <authorList>
            <person name="Goeker M."/>
        </authorList>
    </citation>
    <scope>NUCLEOTIDE SEQUENCE [LARGE SCALE GENOMIC DNA]</scope>
    <source>
        <strain evidence="11 12">DSM 100673</strain>
    </source>
</reference>
<keyword evidence="2" id="KW-0813">Transport</keyword>
<feature type="transmembrane region" description="Helical" evidence="10">
    <location>
        <begin position="191"/>
        <end position="213"/>
    </location>
</feature>
<proteinExistence type="predicted"/>
<feature type="transmembrane region" description="Helical" evidence="10">
    <location>
        <begin position="234"/>
        <end position="261"/>
    </location>
</feature>
<dbReference type="CDD" id="cd13131">
    <property type="entry name" value="MATE_NorM_like"/>
    <property type="match status" value="1"/>
</dbReference>
<dbReference type="Proteomes" id="UP000240418">
    <property type="component" value="Unassembled WGS sequence"/>
</dbReference>
<feature type="transmembrane region" description="Helical" evidence="10">
    <location>
        <begin position="127"/>
        <end position="145"/>
    </location>
</feature>
<keyword evidence="3" id="KW-0050">Antiport</keyword>
<accession>A0A2P8FJG9</accession>
<evidence type="ECO:0000256" key="2">
    <source>
        <dbReference type="ARBA" id="ARBA00022448"/>
    </source>
</evidence>
<gene>
    <name evidence="11" type="ORF">CLV88_101243</name>
</gene>
<evidence type="ECO:0000256" key="9">
    <source>
        <dbReference type="ARBA" id="ARBA00031636"/>
    </source>
</evidence>
<name>A0A2P8FJG9_9RHOB</name>
<keyword evidence="5 10" id="KW-0812">Transmembrane</keyword>
<evidence type="ECO:0000256" key="8">
    <source>
        <dbReference type="ARBA" id="ARBA00023136"/>
    </source>
</evidence>
<dbReference type="InterPro" id="IPR050222">
    <property type="entry name" value="MATE_MdtK"/>
</dbReference>
<dbReference type="Pfam" id="PF01554">
    <property type="entry name" value="MatE"/>
    <property type="match status" value="2"/>
</dbReference>